<proteinExistence type="predicted"/>
<accession>A0A0B2ARM8</accession>
<sequence>VGPLREKLREDPPSLPYDEVCDEWLNRYLTEATRVERLLLPRRMLRALDQMGQAIDDWASKAARRGEYEISERWRKVRALSTPSDEPRPDPYLVAEQWLALVQPLLADARREQRRARYLRLNHITPTLRTEPFDIEDVEKAFTGLPLGAPLEKRITACILGVPEPSAATPTT</sequence>
<dbReference type="RefSeq" id="WP_043120469.1">
    <property type="nucleotide sequence ID" value="NZ_JTDL01000063.1"/>
</dbReference>
<keyword evidence="2" id="KW-1185">Reference proteome</keyword>
<feature type="non-terminal residue" evidence="1">
    <location>
        <position position="1"/>
    </location>
</feature>
<dbReference type="Proteomes" id="UP000030982">
    <property type="component" value="Unassembled WGS sequence"/>
</dbReference>
<gene>
    <name evidence="1" type="ORF">LK10_04375</name>
</gene>
<reference evidence="1 2" key="1">
    <citation type="submission" date="2014-09" db="EMBL/GenBank/DDBJ databases">
        <title>Genome sequence of Sinomonas sp. MUSC 117.</title>
        <authorList>
            <person name="Lee L.-H."/>
        </authorList>
    </citation>
    <scope>NUCLEOTIDE SEQUENCE [LARGE SCALE GENOMIC DNA]</scope>
    <source>
        <strain evidence="1 2">MUSC 117</strain>
    </source>
</reference>
<comment type="caution">
    <text evidence="1">The sequence shown here is derived from an EMBL/GenBank/DDBJ whole genome shotgun (WGS) entry which is preliminary data.</text>
</comment>
<evidence type="ECO:0000313" key="2">
    <source>
        <dbReference type="Proteomes" id="UP000030982"/>
    </source>
</evidence>
<protein>
    <submittedName>
        <fullName evidence="1">Uncharacterized protein</fullName>
    </submittedName>
</protein>
<dbReference type="EMBL" id="JTDL01000063">
    <property type="protein sequence ID" value="KHL04651.1"/>
    <property type="molecule type" value="Genomic_DNA"/>
</dbReference>
<name>A0A0B2ARM8_9MICC</name>
<dbReference type="STRING" id="1338436.LK10_04375"/>
<organism evidence="1 2">
    <name type="scientific">Sinomonas humi</name>
    <dbReference type="NCBI Taxonomy" id="1338436"/>
    <lineage>
        <taxon>Bacteria</taxon>
        <taxon>Bacillati</taxon>
        <taxon>Actinomycetota</taxon>
        <taxon>Actinomycetes</taxon>
        <taxon>Micrococcales</taxon>
        <taxon>Micrococcaceae</taxon>
        <taxon>Sinomonas</taxon>
    </lineage>
</organism>
<evidence type="ECO:0000313" key="1">
    <source>
        <dbReference type="EMBL" id="KHL04651.1"/>
    </source>
</evidence>
<dbReference type="AlphaFoldDB" id="A0A0B2ARM8"/>